<reference evidence="2 3" key="1">
    <citation type="journal article" date="2016" name="Mol. Biol. Evol.">
        <title>Comparative Genomics of Early-Diverging Mushroom-Forming Fungi Provides Insights into the Origins of Lignocellulose Decay Capabilities.</title>
        <authorList>
            <person name="Nagy L.G."/>
            <person name="Riley R."/>
            <person name="Tritt A."/>
            <person name="Adam C."/>
            <person name="Daum C."/>
            <person name="Floudas D."/>
            <person name="Sun H."/>
            <person name="Yadav J.S."/>
            <person name="Pangilinan J."/>
            <person name="Larsson K.H."/>
            <person name="Matsuura K."/>
            <person name="Barry K."/>
            <person name="Labutti K."/>
            <person name="Kuo R."/>
            <person name="Ohm R.A."/>
            <person name="Bhattacharya S.S."/>
            <person name="Shirouzu T."/>
            <person name="Yoshinaga Y."/>
            <person name="Martin F.M."/>
            <person name="Grigoriev I.V."/>
            <person name="Hibbett D.S."/>
        </authorList>
    </citation>
    <scope>NUCLEOTIDE SEQUENCE [LARGE SCALE GENOMIC DNA]</scope>
    <source>
        <strain evidence="2 3">HHB12029</strain>
    </source>
</reference>
<dbReference type="AlphaFoldDB" id="A0A165DAS7"/>
<keyword evidence="3" id="KW-1185">Reference proteome</keyword>
<dbReference type="EMBL" id="KV426240">
    <property type="protein sequence ID" value="KZV84126.1"/>
    <property type="molecule type" value="Genomic_DNA"/>
</dbReference>
<evidence type="ECO:0000256" key="1">
    <source>
        <dbReference type="SAM" id="MobiDB-lite"/>
    </source>
</evidence>
<gene>
    <name evidence="2" type="ORF">EXIGLDRAFT_297935</name>
</gene>
<organism evidence="2 3">
    <name type="scientific">Exidia glandulosa HHB12029</name>
    <dbReference type="NCBI Taxonomy" id="1314781"/>
    <lineage>
        <taxon>Eukaryota</taxon>
        <taxon>Fungi</taxon>
        <taxon>Dikarya</taxon>
        <taxon>Basidiomycota</taxon>
        <taxon>Agaricomycotina</taxon>
        <taxon>Agaricomycetes</taxon>
        <taxon>Auriculariales</taxon>
        <taxon>Exidiaceae</taxon>
        <taxon>Exidia</taxon>
    </lineage>
</organism>
<feature type="region of interest" description="Disordered" evidence="1">
    <location>
        <begin position="122"/>
        <end position="149"/>
    </location>
</feature>
<evidence type="ECO:0000313" key="2">
    <source>
        <dbReference type="EMBL" id="KZV84126.1"/>
    </source>
</evidence>
<protein>
    <submittedName>
        <fullName evidence="2">Uncharacterized protein</fullName>
    </submittedName>
</protein>
<evidence type="ECO:0000313" key="3">
    <source>
        <dbReference type="Proteomes" id="UP000077266"/>
    </source>
</evidence>
<dbReference type="InParanoid" id="A0A165DAS7"/>
<proteinExistence type="predicted"/>
<feature type="region of interest" description="Disordered" evidence="1">
    <location>
        <begin position="209"/>
        <end position="237"/>
    </location>
</feature>
<sequence length="377" mass="39733">MHLLCDADIDGPGHLYEDAYKALLKLDSPEGPRFHLLTAPVEATASSSAVPITSSPRNAAYNHASAPALPETFDLFAAHSTGENVPVFPYSFDLSTLPQSTDNLDLSSLLFNDPVGPAPYFASSSQSSDVGASRTPPGLSHSPVTLPGTPLRTPQTNGLLLPDFAAPQAVAPKGPHKQHETLYAVPKQLPTPKSGTSQRSGLMDRVLGAQEFSPTPPSRSSHIRISKPASALPTPPALRAQPVARGHAHSTPAAASAPIQLPVLPGPLVRPASQHPPAGACIATKRKREEEEDVQVPVKRTKPLELAVDSPPAVFSDVNAENNDLPPPSMGEFDFLSFLNLPAIGESAQDSSDSFNFDFFSTPLPVDGASFSSFFVG</sequence>
<accession>A0A165DAS7</accession>
<dbReference type="Proteomes" id="UP000077266">
    <property type="component" value="Unassembled WGS sequence"/>
</dbReference>
<name>A0A165DAS7_EXIGL</name>